<sequence>MKILHKAVKWFGSQGIAKKILIVLLVVSIIPILCIQFISYKISTSTIKAQTGELILANLEQSANSVENFLETYDKLIMNIYTDSDYVTYLKPINTWDSGEFYAAKHELVNRLQNISYVNPDILGIAIVGLYGDTVFYDSVTASGNENFCFEGDKMRYSPLFQESMEEKHTIYSKSYHKMDSEYGEKNYLYIAHQLTDFNSYGEGPIGSIIICVDEAAFGEVYAQGNHTESNVTFVVNKNGDIISYPEKAYVGANIFEDEKDEDNIGQASKEYIQKIKYESKKKLEVNFKSIRDGEFYIVNVQDLNYTLSNVWYISVLIILIGLLVGILCMLIAISFSDMTDKSVKKILHGMNKAYKGDYDVRIEMEGNDEFAQISEHFNHMIQKIKKSNAMEKEAIVREKNAEIKSLEAQINPHFLYNTLDTINWMAIAHEEFTISRMLTSLAVILRYSVHKSNEIVELSNELEYLKKYVYLQQQRFDYSFQCILHVEEEVLNCKIHKLLIQPLIENTIVHGFPGNTGFDEINLRIHRIDDTNIEIVVEDNGKGMEPELAEFFNHFDYRKERIESSIGVRNVITRVKLYYGESGHFHVVSSENGTSVTITIPYE</sequence>
<keyword evidence="4 7" id="KW-0418">Kinase</keyword>
<comment type="caution">
    <text evidence="7">The sequence shown here is derived from an EMBL/GenBank/DDBJ whole genome shotgun (WGS) entry which is preliminary data.</text>
</comment>
<dbReference type="Pfam" id="PF00672">
    <property type="entry name" value="HAMP"/>
    <property type="match status" value="1"/>
</dbReference>
<dbReference type="GO" id="GO:0016020">
    <property type="term" value="C:membrane"/>
    <property type="evidence" value="ECO:0007669"/>
    <property type="project" value="UniProtKB-SubCell"/>
</dbReference>
<dbReference type="PANTHER" id="PTHR34220:SF7">
    <property type="entry name" value="SENSOR HISTIDINE KINASE YPDA"/>
    <property type="match status" value="1"/>
</dbReference>
<dbReference type="GO" id="GO:0000155">
    <property type="term" value="F:phosphorelay sensor kinase activity"/>
    <property type="evidence" value="ECO:0007669"/>
    <property type="project" value="InterPro"/>
</dbReference>
<keyword evidence="5" id="KW-1133">Transmembrane helix</keyword>
<feature type="domain" description="HAMP" evidence="6">
    <location>
        <begin position="342"/>
        <end position="390"/>
    </location>
</feature>
<dbReference type="Pfam" id="PF06580">
    <property type="entry name" value="His_kinase"/>
    <property type="match status" value="1"/>
</dbReference>
<name>A0A4U8QSJ8_9FIRM</name>
<dbReference type="AlphaFoldDB" id="A0A4U8QSJ8"/>
<proteinExistence type="predicted"/>
<evidence type="ECO:0000256" key="4">
    <source>
        <dbReference type="ARBA" id="ARBA00022777"/>
    </source>
</evidence>
<feature type="transmembrane region" description="Helical" evidence="5">
    <location>
        <begin position="311"/>
        <end position="336"/>
    </location>
</feature>
<dbReference type="SUPFAM" id="SSF158472">
    <property type="entry name" value="HAMP domain-like"/>
    <property type="match status" value="1"/>
</dbReference>
<dbReference type="PANTHER" id="PTHR34220">
    <property type="entry name" value="SENSOR HISTIDINE KINASE YPDA"/>
    <property type="match status" value="1"/>
</dbReference>
<gene>
    <name evidence="7" type="primary">ypdA_1</name>
    <name evidence="7" type="ORF">DSM106044_00080</name>
</gene>
<dbReference type="Pfam" id="PF02518">
    <property type="entry name" value="HATPase_c"/>
    <property type="match status" value="1"/>
</dbReference>
<dbReference type="EMBL" id="QGQD01000001">
    <property type="protein sequence ID" value="TLD03056.1"/>
    <property type="molecule type" value="Genomic_DNA"/>
</dbReference>
<keyword evidence="8" id="KW-1185">Reference proteome</keyword>
<organism evidence="7 8">
    <name type="scientific">Robinsoniella peoriensis</name>
    <dbReference type="NCBI Taxonomy" id="180332"/>
    <lineage>
        <taxon>Bacteria</taxon>
        <taxon>Bacillati</taxon>
        <taxon>Bacillota</taxon>
        <taxon>Clostridia</taxon>
        <taxon>Lachnospirales</taxon>
        <taxon>Lachnospiraceae</taxon>
        <taxon>Robinsoniella</taxon>
    </lineage>
</organism>
<accession>A0A4U8QSJ8</accession>
<dbReference type="InterPro" id="IPR003660">
    <property type="entry name" value="HAMP_dom"/>
</dbReference>
<dbReference type="PROSITE" id="PS50885">
    <property type="entry name" value="HAMP"/>
    <property type="match status" value="1"/>
</dbReference>
<dbReference type="STRING" id="180332.GCA_000797495_02608"/>
<evidence type="ECO:0000313" key="8">
    <source>
        <dbReference type="Proteomes" id="UP000306509"/>
    </source>
</evidence>
<dbReference type="EC" id="2.7.13.3" evidence="7"/>
<dbReference type="RefSeq" id="WP_027296871.1">
    <property type="nucleotide sequence ID" value="NZ_CABMJZ010000074.1"/>
</dbReference>
<feature type="transmembrane region" description="Helical" evidence="5">
    <location>
        <begin position="20"/>
        <end position="40"/>
    </location>
</feature>
<dbReference type="Gene3D" id="3.30.450.20">
    <property type="entry name" value="PAS domain"/>
    <property type="match status" value="1"/>
</dbReference>
<keyword evidence="2" id="KW-0597">Phosphoprotein</keyword>
<dbReference type="CDD" id="cd06225">
    <property type="entry name" value="HAMP"/>
    <property type="match status" value="1"/>
</dbReference>
<dbReference type="InterPro" id="IPR010559">
    <property type="entry name" value="Sig_transdc_His_kin_internal"/>
</dbReference>
<dbReference type="Proteomes" id="UP000306509">
    <property type="component" value="Unassembled WGS sequence"/>
</dbReference>
<dbReference type="Gene3D" id="1.10.8.500">
    <property type="entry name" value="HAMP domain in histidine kinase"/>
    <property type="match status" value="1"/>
</dbReference>
<reference evidence="7 8" key="1">
    <citation type="journal article" date="2019" name="Anaerobe">
        <title>Detection of Robinsoniella peoriensis in multiple bone samples of a trauma patient.</title>
        <authorList>
            <person name="Schrottner P."/>
            <person name="Hartwich K."/>
            <person name="Bunk B."/>
            <person name="Schober I."/>
            <person name="Helbig S."/>
            <person name="Rudolph W.W."/>
            <person name="Gunzer F."/>
        </authorList>
    </citation>
    <scope>NUCLEOTIDE SEQUENCE [LARGE SCALE GENOMIC DNA]</scope>
    <source>
        <strain evidence="7 8">DSM 106044</strain>
    </source>
</reference>
<evidence type="ECO:0000313" key="7">
    <source>
        <dbReference type="EMBL" id="TLD03056.1"/>
    </source>
</evidence>
<evidence type="ECO:0000256" key="2">
    <source>
        <dbReference type="ARBA" id="ARBA00022553"/>
    </source>
</evidence>
<dbReference type="InterPro" id="IPR050640">
    <property type="entry name" value="Bact_2-comp_sensor_kinase"/>
</dbReference>
<keyword evidence="5" id="KW-0472">Membrane</keyword>
<keyword evidence="5" id="KW-0812">Transmembrane</keyword>
<evidence type="ECO:0000256" key="3">
    <source>
        <dbReference type="ARBA" id="ARBA00022679"/>
    </source>
</evidence>
<dbReference type="SMART" id="SM00304">
    <property type="entry name" value="HAMP"/>
    <property type="match status" value="1"/>
</dbReference>
<keyword evidence="3 7" id="KW-0808">Transferase</keyword>
<dbReference type="Gene3D" id="3.30.565.10">
    <property type="entry name" value="Histidine kinase-like ATPase, C-terminal domain"/>
    <property type="match status" value="1"/>
</dbReference>
<evidence type="ECO:0000256" key="1">
    <source>
        <dbReference type="ARBA" id="ARBA00004370"/>
    </source>
</evidence>
<dbReference type="InterPro" id="IPR036890">
    <property type="entry name" value="HATPase_C_sf"/>
</dbReference>
<evidence type="ECO:0000259" key="6">
    <source>
        <dbReference type="PROSITE" id="PS50885"/>
    </source>
</evidence>
<evidence type="ECO:0000256" key="5">
    <source>
        <dbReference type="SAM" id="Phobius"/>
    </source>
</evidence>
<protein>
    <submittedName>
        <fullName evidence="7">Sensor histidine kinase YpdA</fullName>
        <ecNumber evidence="7">2.7.13.3</ecNumber>
    </submittedName>
</protein>
<dbReference type="SUPFAM" id="SSF55874">
    <property type="entry name" value="ATPase domain of HSP90 chaperone/DNA topoisomerase II/histidine kinase"/>
    <property type="match status" value="1"/>
</dbReference>
<comment type="subcellular location">
    <subcellularLocation>
        <location evidence="1">Membrane</location>
    </subcellularLocation>
</comment>
<dbReference type="InterPro" id="IPR003594">
    <property type="entry name" value="HATPase_dom"/>
</dbReference>